<sequence>MDSGSGRIRPGRHVHSHVYDTALHVTEKRQSVWSSALEFIYKAQQHRRGSDGRHVQNWFLSDYDSKQSAIRDTNRKDTVPTNGKEPLTGISSRLPKSRQVRRRFFFFPEGGTMAYKED</sequence>
<evidence type="ECO:0000256" key="1">
    <source>
        <dbReference type="SAM" id="MobiDB-lite"/>
    </source>
</evidence>
<reference evidence="2" key="1">
    <citation type="submission" date="2016-01" db="EMBL/GenBank/DDBJ databases">
        <title>Reference transcriptome for the parasite Schistocephalus solidus: insights into the molecular evolution of parasitism.</title>
        <authorList>
            <person name="Hebert F.O."/>
            <person name="Grambauer S."/>
            <person name="Barber I."/>
            <person name="Landry C.R."/>
            <person name="Aubin-Horth N."/>
        </authorList>
    </citation>
    <scope>NUCLEOTIDE SEQUENCE</scope>
</reference>
<evidence type="ECO:0000313" key="2">
    <source>
        <dbReference type="EMBL" id="JAP59158.1"/>
    </source>
</evidence>
<proteinExistence type="predicted"/>
<organism evidence="2">
    <name type="scientific">Schistocephalus solidus</name>
    <name type="common">Tapeworm</name>
    <dbReference type="NCBI Taxonomy" id="70667"/>
    <lineage>
        <taxon>Eukaryota</taxon>
        <taxon>Metazoa</taxon>
        <taxon>Spiralia</taxon>
        <taxon>Lophotrochozoa</taxon>
        <taxon>Platyhelminthes</taxon>
        <taxon>Cestoda</taxon>
        <taxon>Eucestoda</taxon>
        <taxon>Diphyllobothriidea</taxon>
        <taxon>Diphyllobothriidae</taxon>
        <taxon>Schistocephalus</taxon>
    </lineage>
</organism>
<feature type="region of interest" description="Disordered" evidence="1">
    <location>
        <begin position="69"/>
        <end position="93"/>
    </location>
</feature>
<protein>
    <submittedName>
        <fullName evidence="2">Uncharacterized protein</fullName>
    </submittedName>
</protein>
<dbReference type="AlphaFoldDB" id="A0A0X3Q5R2"/>
<dbReference type="EMBL" id="GEEE01017885">
    <property type="protein sequence ID" value="JAP45340.1"/>
    <property type="molecule type" value="Transcribed_RNA"/>
</dbReference>
<accession>A0A0X3Q5R2</accession>
<gene>
    <name evidence="2" type="ORF">TR117213</name>
</gene>
<dbReference type="EMBL" id="GEEE01004067">
    <property type="protein sequence ID" value="JAP59158.1"/>
    <property type="molecule type" value="Transcribed_RNA"/>
</dbReference>
<name>A0A0X3Q5R2_SCHSO</name>